<organism evidence="1 2">
    <name type="scientific">Batillaria attramentaria</name>
    <dbReference type="NCBI Taxonomy" id="370345"/>
    <lineage>
        <taxon>Eukaryota</taxon>
        <taxon>Metazoa</taxon>
        <taxon>Spiralia</taxon>
        <taxon>Lophotrochozoa</taxon>
        <taxon>Mollusca</taxon>
        <taxon>Gastropoda</taxon>
        <taxon>Caenogastropoda</taxon>
        <taxon>Sorbeoconcha</taxon>
        <taxon>Cerithioidea</taxon>
        <taxon>Batillariidae</taxon>
        <taxon>Batillaria</taxon>
    </lineage>
</organism>
<evidence type="ECO:0000313" key="1">
    <source>
        <dbReference type="EMBL" id="KAK7474904.1"/>
    </source>
</evidence>
<sequence length="110" mass="12336">MGRTPQKRSRYQNFDSYTISPILTLFLKCHTRPCFQCRRQQQTCQPGWMSNMRCCQGLYCDQRTRRCYYGGGYQGGNMGGYQGGNMGGYQGGNMGGFRDAPATTDAPASK</sequence>
<dbReference type="AlphaFoldDB" id="A0ABD0JJ09"/>
<protein>
    <submittedName>
        <fullName evidence="1">Uncharacterized protein</fullName>
    </submittedName>
</protein>
<proteinExistence type="predicted"/>
<dbReference type="Proteomes" id="UP001519460">
    <property type="component" value="Unassembled WGS sequence"/>
</dbReference>
<evidence type="ECO:0000313" key="2">
    <source>
        <dbReference type="Proteomes" id="UP001519460"/>
    </source>
</evidence>
<name>A0ABD0JJ09_9CAEN</name>
<dbReference type="EMBL" id="JACVVK020000421">
    <property type="protein sequence ID" value="KAK7474904.1"/>
    <property type="molecule type" value="Genomic_DNA"/>
</dbReference>
<gene>
    <name evidence="1" type="ORF">BaRGS_00033859</name>
</gene>
<comment type="caution">
    <text evidence="1">The sequence shown here is derived from an EMBL/GenBank/DDBJ whole genome shotgun (WGS) entry which is preliminary data.</text>
</comment>
<accession>A0ABD0JJ09</accession>
<reference evidence="1 2" key="1">
    <citation type="journal article" date="2023" name="Sci. Data">
        <title>Genome assembly of the Korean intertidal mud-creeper Batillaria attramentaria.</title>
        <authorList>
            <person name="Patra A.K."/>
            <person name="Ho P.T."/>
            <person name="Jun S."/>
            <person name="Lee S.J."/>
            <person name="Kim Y."/>
            <person name="Won Y.J."/>
        </authorList>
    </citation>
    <scope>NUCLEOTIDE SEQUENCE [LARGE SCALE GENOMIC DNA]</scope>
    <source>
        <strain evidence="1">Wonlab-2016</strain>
    </source>
</reference>
<keyword evidence="2" id="KW-1185">Reference proteome</keyword>